<dbReference type="Proteomes" id="UP001189429">
    <property type="component" value="Unassembled WGS sequence"/>
</dbReference>
<keyword evidence="3" id="KW-1185">Reference proteome</keyword>
<evidence type="ECO:0000313" key="3">
    <source>
        <dbReference type="Proteomes" id="UP001189429"/>
    </source>
</evidence>
<comment type="caution">
    <text evidence="2">The sequence shown here is derived from an EMBL/GenBank/DDBJ whole genome shotgun (WGS) entry which is preliminary data.</text>
</comment>
<evidence type="ECO:0000313" key="2">
    <source>
        <dbReference type="EMBL" id="CAK0862112.1"/>
    </source>
</evidence>
<reference evidence="2" key="1">
    <citation type="submission" date="2023-10" db="EMBL/GenBank/DDBJ databases">
        <authorList>
            <person name="Chen Y."/>
            <person name="Shah S."/>
            <person name="Dougan E. K."/>
            <person name="Thang M."/>
            <person name="Chan C."/>
        </authorList>
    </citation>
    <scope>NUCLEOTIDE SEQUENCE [LARGE SCALE GENOMIC DNA]</scope>
</reference>
<evidence type="ECO:0000256" key="1">
    <source>
        <dbReference type="SAM" id="MobiDB-lite"/>
    </source>
</evidence>
<proteinExistence type="predicted"/>
<name>A0ABN9UUB6_9DINO</name>
<organism evidence="2 3">
    <name type="scientific">Prorocentrum cordatum</name>
    <dbReference type="NCBI Taxonomy" id="2364126"/>
    <lineage>
        <taxon>Eukaryota</taxon>
        <taxon>Sar</taxon>
        <taxon>Alveolata</taxon>
        <taxon>Dinophyceae</taxon>
        <taxon>Prorocentrales</taxon>
        <taxon>Prorocentraceae</taxon>
        <taxon>Prorocentrum</taxon>
    </lineage>
</organism>
<protein>
    <submittedName>
        <fullName evidence="2">Uncharacterized protein</fullName>
    </submittedName>
</protein>
<gene>
    <name evidence="2" type="ORF">PCOR1329_LOCUS50612</name>
</gene>
<feature type="region of interest" description="Disordered" evidence="1">
    <location>
        <begin position="41"/>
        <end position="89"/>
    </location>
</feature>
<sequence length="100" mass="10838">MGWVGLVSNGSAPRLHIHMCSVGGHMQAECYTRDVEENAAGMRLSSAKAQRGSNTSPPPPLDSAHGSEEEDDDVQPRSGPNRALKAFKRRELSLRRAKLA</sequence>
<accession>A0ABN9UUB6</accession>
<dbReference type="EMBL" id="CAUYUJ010016127">
    <property type="protein sequence ID" value="CAK0862112.1"/>
    <property type="molecule type" value="Genomic_DNA"/>
</dbReference>